<dbReference type="PANTHER" id="PTHR12993:SF11">
    <property type="entry name" value="N-ACETYLGLUCOSAMINYL-PHOSPHATIDYLINOSITOL DE-N-ACETYLASE"/>
    <property type="match status" value="1"/>
</dbReference>
<dbReference type="InterPro" id="IPR003737">
    <property type="entry name" value="GlcNAc_PI_deacetylase-related"/>
</dbReference>
<evidence type="ECO:0000313" key="1">
    <source>
        <dbReference type="EMBL" id="WCO67169.1"/>
    </source>
</evidence>
<dbReference type="Gene3D" id="3.40.50.10320">
    <property type="entry name" value="LmbE-like"/>
    <property type="match status" value="1"/>
</dbReference>
<proteinExistence type="predicted"/>
<dbReference type="Pfam" id="PF02585">
    <property type="entry name" value="PIG-L"/>
    <property type="match status" value="1"/>
</dbReference>
<evidence type="ECO:0000313" key="2">
    <source>
        <dbReference type="Proteomes" id="UP001216390"/>
    </source>
</evidence>
<dbReference type="EMBL" id="CP116942">
    <property type="protein sequence ID" value="WCO67169.1"/>
    <property type="molecule type" value="Genomic_DNA"/>
</dbReference>
<gene>
    <name evidence="1" type="ORF">PO878_00335</name>
</gene>
<protein>
    <submittedName>
        <fullName evidence="1">PIG-L family deacetylase</fullName>
    </submittedName>
</protein>
<dbReference type="KEGG" id="ima:PO878_00335"/>
<keyword evidence="2" id="KW-1185">Reference proteome</keyword>
<dbReference type="GO" id="GO:0016137">
    <property type="term" value="P:glycoside metabolic process"/>
    <property type="evidence" value="ECO:0007669"/>
    <property type="project" value="UniProtKB-ARBA"/>
</dbReference>
<dbReference type="AlphaFoldDB" id="A0AAE9YA28"/>
<reference evidence="1" key="1">
    <citation type="submission" date="2023-01" db="EMBL/GenBank/DDBJ databases">
        <title>The diversity of Class Acidimicrobiia in South China Sea sediment environments and the proposal of Iamia marina sp. nov., a novel species of the genus Iamia.</title>
        <authorList>
            <person name="He Y."/>
            <person name="Tian X."/>
        </authorList>
    </citation>
    <scope>NUCLEOTIDE SEQUENCE</scope>
    <source>
        <strain evidence="1">DSM 19957</strain>
    </source>
</reference>
<accession>A0AAE9YA28</accession>
<dbReference type="PANTHER" id="PTHR12993">
    <property type="entry name" value="N-ACETYLGLUCOSAMINYL-PHOSPHATIDYLINOSITOL DE-N-ACETYLASE-RELATED"/>
    <property type="match status" value="1"/>
</dbReference>
<dbReference type="GO" id="GO:0016811">
    <property type="term" value="F:hydrolase activity, acting on carbon-nitrogen (but not peptide) bonds, in linear amides"/>
    <property type="evidence" value="ECO:0007669"/>
    <property type="project" value="TreeGrafter"/>
</dbReference>
<dbReference type="RefSeq" id="WP_272736691.1">
    <property type="nucleotide sequence ID" value="NZ_CP116942.1"/>
</dbReference>
<organism evidence="1 2">
    <name type="scientific">Iamia majanohamensis</name>
    <dbReference type="NCBI Taxonomy" id="467976"/>
    <lineage>
        <taxon>Bacteria</taxon>
        <taxon>Bacillati</taxon>
        <taxon>Actinomycetota</taxon>
        <taxon>Acidimicrobiia</taxon>
        <taxon>Acidimicrobiales</taxon>
        <taxon>Iamiaceae</taxon>
        <taxon>Iamia</taxon>
    </lineage>
</organism>
<dbReference type="SUPFAM" id="SSF102588">
    <property type="entry name" value="LmbE-like"/>
    <property type="match status" value="1"/>
</dbReference>
<dbReference type="Proteomes" id="UP001216390">
    <property type="component" value="Chromosome"/>
</dbReference>
<dbReference type="InterPro" id="IPR024078">
    <property type="entry name" value="LmbE-like_dom_sf"/>
</dbReference>
<name>A0AAE9YA28_9ACTN</name>
<sequence>MVRMSAYIYRQMLTSAPSKGDAMSTTPPTRDHVVVVVAHPDDESFGCGSLIARAVAAGRPVTVVCATRGEGGERLPDPATDHLPLAEVREAELRAAAAVLGVGAIEVLGHRDSGFDGPVAPGALVATDVATLAEELGGLLDRLAPTEVVVLDGRDGHRDHLHVLAAVERALAARPGVRLVESCLAASLMRRWVEEVRGAQPDTAYLELDPDTLGRPDEELTALDTSAHLEVRERAIACHRSQRSPFDDLSPELRRAFLGTDHVVVREEVAAAPTATRPG</sequence>